<accession>A0A8H6C6V8</accession>
<feature type="region of interest" description="Disordered" evidence="1">
    <location>
        <begin position="36"/>
        <end position="93"/>
    </location>
</feature>
<evidence type="ECO:0000313" key="2">
    <source>
        <dbReference type="EMBL" id="KAF6217706.1"/>
    </source>
</evidence>
<reference evidence="2 3" key="1">
    <citation type="journal article" date="2020" name="Genomics">
        <title>Complete, high-quality genomes from long-read metagenomic sequencing of two wolf lichen thalli reveals enigmatic genome architecture.</title>
        <authorList>
            <person name="McKenzie S.K."/>
            <person name="Walston R.F."/>
            <person name="Allen J.L."/>
        </authorList>
    </citation>
    <scope>NUCLEOTIDE SEQUENCE [LARGE SCALE GENOMIC DNA]</scope>
    <source>
        <strain evidence="2">WasteWater1</strain>
    </source>
</reference>
<organism evidence="2 3">
    <name type="scientific">Letharia lupina</name>
    <dbReference type="NCBI Taxonomy" id="560253"/>
    <lineage>
        <taxon>Eukaryota</taxon>
        <taxon>Fungi</taxon>
        <taxon>Dikarya</taxon>
        <taxon>Ascomycota</taxon>
        <taxon>Pezizomycotina</taxon>
        <taxon>Lecanoromycetes</taxon>
        <taxon>OSLEUM clade</taxon>
        <taxon>Lecanoromycetidae</taxon>
        <taxon>Lecanorales</taxon>
        <taxon>Lecanorineae</taxon>
        <taxon>Parmeliaceae</taxon>
        <taxon>Letharia</taxon>
    </lineage>
</organism>
<proteinExistence type="predicted"/>
<evidence type="ECO:0000256" key="1">
    <source>
        <dbReference type="SAM" id="MobiDB-lite"/>
    </source>
</evidence>
<dbReference type="GeneID" id="59334934"/>
<dbReference type="Proteomes" id="UP000593566">
    <property type="component" value="Unassembled WGS sequence"/>
</dbReference>
<name>A0A8H6C6V8_9LECA</name>
<protein>
    <submittedName>
        <fullName evidence="2">Uncharacterized protein</fullName>
    </submittedName>
</protein>
<dbReference type="RefSeq" id="XP_037147141.1">
    <property type="nucleotide sequence ID" value="XM_037297431.1"/>
</dbReference>
<evidence type="ECO:0000313" key="3">
    <source>
        <dbReference type="Proteomes" id="UP000593566"/>
    </source>
</evidence>
<gene>
    <name evidence="2" type="ORF">HO133_006533</name>
</gene>
<feature type="compositionally biased region" description="Basic and acidic residues" evidence="1">
    <location>
        <begin position="39"/>
        <end position="77"/>
    </location>
</feature>
<keyword evidence="3" id="KW-1185">Reference proteome</keyword>
<comment type="caution">
    <text evidence="2">The sequence shown here is derived from an EMBL/GenBank/DDBJ whole genome shotgun (WGS) entry which is preliminary data.</text>
</comment>
<feature type="compositionally biased region" description="Basic and acidic residues" evidence="1">
    <location>
        <begin position="84"/>
        <end position="93"/>
    </location>
</feature>
<dbReference type="AlphaFoldDB" id="A0A8H6C6V8"/>
<sequence length="93" mass="10343">MQYVFVSLQLNSRAECFPEARIAQILIPDVCEAMSQQKKAAEKEAAEKEAAEKEAAEKEAAEKEAAEKEEAEKKANEGDPMAEESLKRLKLSE</sequence>
<dbReference type="EMBL" id="JACCJB010000025">
    <property type="protein sequence ID" value="KAF6217706.1"/>
    <property type="molecule type" value="Genomic_DNA"/>
</dbReference>